<keyword evidence="5 8" id="KW-0963">Cytoplasm</keyword>
<dbReference type="GO" id="GO:0005737">
    <property type="term" value="C:cytoplasm"/>
    <property type="evidence" value="ECO:0007669"/>
    <property type="project" value="UniProtKB-SubCell"/>
</dbReference>
<evidence type="ECO:0000256" key="3">
    <source>
        <dbReference type="ARBA" id="ARBA00010088"/>
    </source>
</evidence>
<evidence type="ECO:0000256" key="8">
    <source>
        <dbReference type="PIRNR" id="PIRNR006431"/>
    </source>
</evidence>
<feature type="active site" evidence="9">
    <location>
        <position position="271"/>
    </location>
</feature>
<dbReference type="PIRSF" id="PIRSF006431">
    <property type="entry name" value="Pept_S33"/>
    <property type="match status" value="1"/>
</dbReference>
<comment type="caution">
    <text evidence="11">The sequence shown here is derived from an EMBL/GenBank/DDBJ whole genome shotgun (WGS) entry which is preliminary data.</text>
</comment>
<evidence type="ECO:0000256" key="7">
    <source>
        <dbReference type="ARBA" id="ARBA00022801"/>
    </source>
</evidence>
<dbReference type="PRINTS" id="PR00793">
    <property type="entry name" value="PROAMNOPTASE"/>
</dbReference>
<dbReference type="NCBIfam" id="TIGR01249">
    <property type="entry name" value="pro_imino_pep_1"/>
    <property type="match status" value="1"/>
</dbReference>
<feature type="active site" description="Nucleophile" evidence="9">
    <location>
        <position position="116"/>
    </location>
</feature>
<dbReference type="PANTHER" id="PTHR43722:SF1">
    <property type="entry name" value="PROLINE IMINOPEPTIDASE"/>
    <property type="match status" value="1"/>
</dbReference>
<organism evidence="11">
    <name type="scientific">Nocardia globerula</name>
    <dbReference type="NCBI Taxonomy" id="1818"/>
    <lineage>
        <taxon>Bacteria</taxon>
        <taxon>Bacillati</taxon>
        <taxon>Actinomycetota</taxon>
        <taxon>Actinomycetes</taxon>
        <taxon>Mycobacteriales</taxon>
        <taxon>Nocardiaceae</taxon>
        <taxon>Nocardia</taxon>
    </lineage>
</organism>
<dbReference type="EMBL" id="VNIQ01000003">
    <property type="protein sequence ID" value="TYQ05112.1"/>
    <property type="molecule type" value="Genomic_DNA"/>
</dbReference>
<keyword evidence="7 8" id="KW-0378">Hydrolase</keyword>
<dbReference type="PANTHER" id="PTHR43722">
    <property type="entry name" value="PROLINE IMINOPEPTIDASE"/>
    <property type="match status" value="1"/>
</dbReference>
<evidence type="ECO:0000256" key="2">
    <source>
        <dbReference type="ARBA" id="ARBA00004496"/>
    </source>
</evidence>
<keyword evidence="6 8" id="KW-0645">Protease</keyword>
<sequence length="319" mass="35384">MSAYLFPPVDPYESGMLDTSDGQTLYWESVGISTGVPVLYLHGGPGSGCTLGARRFFDPDIFRAVLFDQRGCGRSRPLADGPDVDLTVNTTANILDDIERLREYLGIERWIVTGLSWGVSLGLVYAQAFPERVIAMVLGAITGGTNTEIEWITRAMGRVFPREWEEFIEPVPMDERDGNLPAAYARLLADPNPVVQENAALQWCRWEDVHVSLMPGWTPSKRYENPDFRRVFTRLVTHFWSHDCFLVPNQIMDGMHRLAEIPAILVHGRYDVSGPLDTAWAIHKSWPGSELVVRGDAGHGGGGFNEAIVEALNAVGRSA</sequence>
<dbReference type="InterPro" id="IPR029058">
    <property type="entry name" value="AB_hydrolase_fold"/>
</dbReference>
<evidence type="ECO:0000256" key="5">
    <source>
        <dbReference type="ARBA" id="ARBA00022490"/>
    </source>
</evidence>
<dbReference type="InterPro" id="IPR002410">
    <property type="entry name" value="Peptidase_S33"/>
</dbReference>
<evidence type="ECO:0000313" key="11">
    <source>
        <dbReference type="EMBL" id="TYQ05112.1"/>
    </source>
</evidence>
<dbReference type="Pfam" id="PF00561">
    <property type="entry name" value="Abhydrolase_1"/>
    <property type="match status" value="1"/>
</dbReference>
<comment type="similarity">
    <text evidence="3 8 10">Belongs to the peptidase S33 family.</text>
</comment>
<dbReference type="GO" id="GO:0004177">
    <property type="term" value="F:aminopeptidase activity"/>
    <property type="evidence" value="ECO:0007669"/>
    <property type="project" value="UniProtKB-UniRule"/>
</dbReference>
<evidence type="ECO:0000256" key="4">
    <source>
        <dbReference type="ARBA" id="ARBA00022438"/>
    </source>
</evidence>
<proteinExistence type="inferred from homology"/>
<evidence type="ECO:0000256" key="6">
    <source>
        <dbReference type="ARBA" id="ARBA00022670"/>
    </source>
</evidence>
<dbReference type="GO" id="GO:0006508">
    <property type="term" value="P:proteolysis"/>
    <property type="evidence" value="ECO:0007669"/>
    <property type="project" value="UniProtKB-KW"/>
</dbReference>
<comment type="catalytic activity">
    <reaction evidence="1 8 10">
        <text>Release of N-terminal proline from a peptide.</text>
        <dbReference type="EC" id="3.4.11.5"/>
    </reaction>
</comment>
<comment type="subcellular location">
    <subcellularLocation>
        <location evidence="2 8">Cytoplasm</location>
    </subcellularLocation>
</comment>
<evidence type="ECO:0000256" key="10">
    <source>
        <dbReference type="RuleBase" id="RU003421"/>
    </source>
</evidence>
<feature type="active site" description="Proton donor" evidence="9">
    <location>
        <position position="299"/>
    </location>
</feature>
<dbReference type="AlphaFoldDB" id="A0A652YRI0"/>
<protein>
    <recommendedName>
        <fullName evidence="8 10">Proline iminopeptidase</fullName>
        <shortName evidence="8">PIP</shortName>
        <ecNumber evidence="8 10">3.4.11.5</ecNumber>
    </recommendedName>
    <alternativeName>
        <fullName evidence="8">Prolyl aminopeptidase</fullName>
    </alternativeName>
</protein>
<dbReference type="InterPro" id="IPR000073">
    <property type="entry name" value="AB_hydrolase_1"/>
</dbReference>
<dbReference type="EC" id="3.4.11.5" evidence="8 10"/>
<gene>
    <name evidence="11" type="ORF">FNL38_103463</name>
</gene>
<dbReference type="InterPro" id="IPR005944">
    <property type="entry name" value="Pro_iminopeptidase"/>
</dbReference>
<dbReference type="SUPFAM" id="SSF53474">
    <property type="entry name" value="alpha/beta-Hydrolases"/>
    <property type="match status" value="1"/>
</dbReference>
<reference evidence="11" key="1">
    <citation type="submission" date="2019-07" db="EMBL/GenBank/DDBJ databases">
        <title>Genomic Encyclopedia of Type Strains, Phase IV (KMG-IV): sequencing the most valuable type-strain genomes for metagenomic binning, comparative biology and taxonomic classification.</title>
        <authorList>
            <person name="Goeker M."/>
        </authorList>
    </citation>
    <scope>NUCLEOTIDE SEQUENCE</scope>
    <source>
        <strain evidence="11">DSM 44596</strain>
    </source>
</reference>
<evidence type="ECO:0000256" key="1">
    <source>
        <dbReference type="ARBA" id="ARBA00001585"/>
    </source>
</evidence>
<name>A0A652YRI0_NOCGL</name>
<accession>A0A652YRI0</accession>
<evidence type="ECO:0000256" key="9">
    <source>
        <dbReference type="PIRSR" id="PIRSR006431-1"/>
    </source>
</evidence>
<dbReference type="Gene3D" id="3.40.50.1820">
    <property type="entry name" value="alpha/beta hydrolase"/>
    <property type="match status" value="1"/>
</dbReference>
<keyword evidence="4 8" id="KW-0031">Aminopeptidase</keyword>